<organism evidence="2 3">
    <name type="scientific">Thlaspi arvense</name>
    <name type="common">Field penny-cress</name>
    <dbReference type="NCBI Taxonomy" id="13288"/>
    <lineage>
        <taxon>Eukaryota</taxon>
        <taxon>Viridiplantae</taxon>
        <taxon>Streptophyta</taxon>
        <taxon>Embryophyta</taxon>
        <taxon>Tracheophyta</taxon>
        <taxon>Spermatophyta</taxon>
        <taxon>Magnoliopsida</taxon>
        <taxon>eudicotyledons</taxon>
        <taxon>Gunneridae</taxon>
        <taxon>Pentapetalae</taxon>
        <taxon>rosids</taxon>
        <taxon>malvids</taxon>
        <taxon>Brassicales</taxon>
        <taxon>Brassicaceae</taxon>
        <taxon>Thlaspideae</taxon>
        <taxon>Thlaspi</taxon>
    </lineage>
</organism>
<reference evidence="2 3" key="1">
    <citation type="submission" date="2022-03" db="EMBL/GenBank/DDBJ databases">
        <authorList>
            <person name="Nunn A."/>
            <person name="Chopra R."/>
            <person name="Nunn A."/>
            <person name="Contreras Garrido A."/>
        </authorList>
    </citation>
    <scope>NUCLEOTIDE SEQUENCE [LARGE SCALE GENOMIC DNA]</scope>
</reference>
<accession>A0AAU9SL61</accession>
<dbReference type="Pfam" id="PF14365">
    <property type="entry name" value="Neprosin_AP"/>
    <property type="match status" value="1"/>
</dbReference>
<dbReference type="Proteomes" id="UP000836841">
    <property type="component" value="Chromosome 5"/>
</dbReference>
<name>A0AAU9SL61_THLAR</name>
<evidence type="ECO:0000313" key="3">
    <source>
        <dbReference type="Proteomes" id="UP000836841"/>
    </source>
</evidence>
<dbReference type="PANTHER" id="PTHR31589:SF95">
    <property type="entry name" value="NEPROSIN DOMAIN-CONTAINING PROTEIN"/>
    <property type="match status" value="1"/>
</dbReference>
<evidence type="ECO:0000313" key="2">
    <source>
        <dbReference type="EMBL" id="CAH2065935.1"/>
    </source>
</evidence>
<dbReference type="Pfam" id="PF03080">
    <property type="entry name" value="Neprosin"/>
    <property type="match status" value="1"/>
</dbReference>
<dbReference type="InterPro" id="IPR025521">
    <property type="entry name" value="Neprosin_propep"/>
</dbReference>
<dbReference type="PANTHER" id="PTHR31589">
    <property type="entry name" value="PROTEIN, PUTATIVE (DUF239)-RELATED-RELATED"/>
    <property type="match status" value="1"/>
</dbReference>
<dbReference type="Gene3D" id="3.90.1320.10">
    <property type="entry name" value="Outer-capsid protein sigma 3, large lobe"/>
    <property type="match status" value="1"/>
</dbReference>
<evidence type="ECO:0000259" key="1">
    <source>
        <dbReference type="PROSITE" id="PS52045"/>
    </source>
</evidence>
<dbReference type="InterPro" id="IPR053168">
    <property type="entry name" value="Glutamic_endopeptidase"/>
</dbReference>
<dbReference type="EMBL" id="OU466861">
    <property type="protein sequence ID" value="CAH2065935.1"/>
    <property type="molecule type" value="Genomic_DNA"/>
</dbReference>
<gene>
    <name evidence="2" type="ORF">TAV2_LOCUS15670</name>
</gene>
<dbReference type="InterPro" id="IPR004314">
    <property type="entry name" value="Neprosin"/>
</dbReference>
<feature type="domain" description="Neprosin PEP catalytic" evidence="1">
    <location>
        <begin position="55"/>
        <end position="311"/>
    </location>
</feature>
<sequence>MDAQPWQLAGECPENTIPVKRVTKEDLLRVDNINNYGKKTSRTNISQPHQFYHPTAIGENVYHEYATTSANGVFRGAKAQMNVWKPRIQEARGFSLSQIWVVGGNDGPGLNTIEAGWHADPDLHGGDASPRIFIFWTSDGYHKAGCYNHLCSGFVQTNKRIALGALLKPISTYNGPQFLLIVQIWKDPKSGNWWLQLNEKELMGYWPKELLPNLANAARTVEWGGEVVNIEKNGQHTTTEMGSGHFPSEGFGKASHFRVVKIIDTSNVIRDPVRMTTVVSKPTCYNLKNGYSRPWGVFFYYGGPGRNPRCH</sequence>
<protein>
    <recommendedName>
        <fullName evidence="1">Neprosin PEP catalytic domain-containing protein</fullName>
    </recommendedName>
</protein>
<dbReference type="PROSITE" id="PS52045">
    <property type="entry name" value="NEPROSIN_PEP_CD"/>
    <property type="match status" value="1"/>
</dbReference>
<proteinExistence type="predicted"/>
<keyword evidence="3" id="KW-1185">Reference proteome</keyword>
<dbReference type="AlphaFoldDB" id="A0AAU9SL61"/>